<proteinExistence type="predicted"/>
<reference evidence="3" key="1">
    <citation type="submission" date="2023-03" db="EMBL/GenBank/DDBJ databases">
        <title>Chromosome-level genomes of two armyworms, Mythimna separata and Mythimna loreyi, provide insights into the biosynthesis and reception of sex pheromones.</title>
        <authorList>
            <person name="Zhao H."/>
        </authorList>
    </citation>
    <scope>NUCLEOTIDE SEQUENCE</scope>
    <source>
        <strain evidence="3">BeijingLab</strain>
        <tissue evidence="3">Pupa</tissue>
    </source>
</reference>
<feature type="region of interest" description="Disordered" evidence="2">
    <location>
        <begin position="530"/>
        <end position="552"/>
    </location>
</feature>
<evidence type="ECO:0000256" key="2">
    <source>
        <dbReference type="SAM" id="MobiDB-lite"/>
    </source>
</evidence>
<protein>
    <submittedName>
        <fullName evidence="3">Uncharacterized protein</fullName>
    </submittedName>
</protein>
<dbReference type="EMBL" id="JARGEI010000016">
    <property type="protein sequence ID" value="KAJ8718051.1"/>
    <property type="molecule type" value="Genomic_DNA"/>
</dbReference>
<organism evidence="3 4">
    <name type="scientific">Mythimna separata</name>
    <name type="common">Oriental armyworm</name>
    <name type="synonym">Pseudaletia separata</name>
    <dbReference type="NCBI Taxonomy" id="271217"/>
    <lineage>
        <taxon>Eukaryota</taxon>
        <taxon>Metazoa</taxon>
        <taxon>Ecdysozoa</taxon>
        <taxon>Arthropoda</taxon>
        <taxon>Hexapoda</taxon>
        <taxon>Insecta</taxon>
        <taxon>Pterygota</taxon>
        <taxon>Neoptera</taxon>
        <taxon>Endopterygota</taxon>
        <taxon>Lepidoptera</taxon>
        <taxon>Glossata</taxon>
        <taxon>Ditrysia</taxon>
        <taxon>Noctuoidea</taxon>
        <taxon>Noctuidae</taxon>
        <taxon>Noctuinae</taxon>
        <taxon>Hadenini</taxon>
        <taxon>Mythimna</taxon>
    </lineage>
</organism>
<accession>A0AAD8DRT8</accession>
<evidence type="ECO:0000313" key="3">
    <source>
        <dbReference type="EMBL" id="KAJ8718051.1"/>
    </source>
</evidence>
<feature type="compositionally biased region" description="Polar residues" evidence="2">
    <location>
        <begin position="540"/>
        <end position="549"/>
    </location>
</feature>
<keyword evidence="1" id="KW-0175">Coiled coil</keyword>
<dbReference type="Proteomes" id="UP001231518">
    <property type="component" value="Chromosome 18"/>
</dbReference>
<evidence type="ECO:0000256" key="1">
    <source>
        <dbReference type="SAM" id="Coils"/>
    </source>
</evidence>
<dbReference type="AlphaFoldDB" id="A0AAD8DRT8"/>
<name>A0AAD8DRT8_MYTSE</name>
<feature type="coiled-coil region" evidence="1">
    <location>
        <begin position="200"/>
        <end position="227"/>
    </location>
</feature>
<evidence type="ECO:0000313" key="4">
    <source>
        <dbReference type="Proteomes" id="UP001231518"/>
    </source>
</evidence>
<comment type="caution">
    <text evidence="3">The sequence shown here is derived from an EMBL/GenBank/DDBJ whole genome shotgun (WGS) entry which is preliminary data.</text>
</comment>
<keyword evidence="4" id="KW-1185">Reference proteome</keyword>
<sequence>MDRFSDNYYLREFYLRQEQVPTISMITKKMTPPLAAIYFQSMEPKIKVLAGLEPSLKGGGGDWYQPPQELLNGRAVLTPIKKNILTKLNHQGIIKVGTKLFSNHRKAMDLEIEQALLDSDSKWRKCIGDRISVLWDELVAAARRANTEHIVKGFDRFTLIYQQSLPKIEILFHESAITEIKNTRENAILEMKNKYETLLKHQATLVYDEYEKKLEEEKLRLKNDFIQNLEVNRTAMGNKIHDLNVDKHRAVETLRHSLQCQKLACEVYVALKEREECSREMETLQRKQKKQVHIMTDTIRMIDLEINLAKEQEKKRIEYYYMWRKKVWQVAKSFQRFVSYCLNMLPEHAEFFINMEKLMLLQLNETLDDPDASSIVEEESEQFHTPVPRPNTFYLFCDRGYKAQVERDLCPKHSGASTPSGLPVIIVNKRCLYAACDNFEQFGNKIREYLHGNRGDDADFKDDNIYEHFVPVKYGSSQQLLELKLESSLLQILQQEMTNVQIDEDKAPVKCHSCGLSWCHPCPDSSPPAVAVDGGKENKSAPSAMTSSKVSRDKAHLIGRNIKLNHEGQPKWKSFFKHVEPKMCSCGKTAKKHLAENLPVYMKQKSYGPPEIPGYEMCSIEELKNLVKATRRGPVSPSVELPAKTRQDIGTQYSDEEFGTLCNCFTDTKLSGLYIASKTSLAHVRDNISSSYLAKLMASFEMSKAYSLRNLID</sequence>
<gene>
    <name evidence="3" type="ORF">PYW07_005981</name>
</gene>